<proteinExistence type="predicted"/>
<reference evidence="1" key="2">
    <citation type="submission" date="2025-08" db="UniProtKB">
        <authorList>
            <consortium name="Ensembl"/>
        </authorList>
    </citation>
    <scope>IDENTIFICATION</scope>
</reference>
<accession>A0A8C2RTL1</accession>
<reference evidence="1" key="1">
    <citation type="submission" date="2019-03" db="EMBL/GenBank/DDBJ databases">
        <title>Genome sequencing and reference-guided assembly of Black Bengal Goat (Capra hircus).</title>
        <authorList>
            <person name="Siddiki A.Z."/>
            <person name="Baten A."/>
            <person name="Billah M."/>
            <person name="Alam M.A.U."/>
            <person name="Shawrob K.S.M."/>
            <person name="Saha S."/>
            <person name="Chowdhury M."/>
            <person name="Rahman A.H."/>
            <person name="Stear M."/>
            <person name="Miah G."/>
            <person name="Das G.B."/>
            <person name="Hossain M.M."/>
            <person name="Kumkum M."/>
            <person name="Islam M.S."/>
            <person name="Mollah A.M."/>
            <person name="Ahsan A."/>
            <person name="Tusar F."/>
            <person name="Khan M.K.I."/>
        </authorList>
    </citation>
    <scope>NUCLEOTIDE SEQUENCE [LARGE SCALE GENOMIC DNA]</scope>
</reference>
<dbReference type="Ensembl" id="ENSCHIT00010047277.1">
    <property type="protein sequence ID" value="ENSCHIP00010033614.1"/>
    <property type="gene ID" value="ENSCHIG00010024988.1"/>
</dbReference>
<sequence>MCKPRTGQLTGHRGSVLVRLIPAPGALASSQPLCPRRPLVMATFDAISKDNYLTPDLSKDMVFIETDHLTKTPARVSLQRTQAPAIATTWFYMRKMQRMELIKN</sequence>
<protein>
    <submittedName>
        <fullName evidence="1">Uncharacterized protein</fullName>
    </submittedName>
</protein>
<organism evidence="1">
    <name type="scientific">Capra hircus</name>
    <name type="common">Goat</name>
    <dbReference type="NCBI Taxonomy" id="9925"/>
    <lineage>
        <taxon>Eukaryota</taxon>
        <taxon>Metazoa</taxon>
        <taxon>Chordata</taxon>
        <taxon>Craniata</taxon>
        <taxon>Vertebrata</taxon>
        <taxon>Euteleostomi</taxon>
        <taxon>Mammalia</taxon>
        <taxon>Eutheria</taxon>
        <taxon>Laurasiatheria</taxon>
        <taxon>Artiodactyla</taxon>
        <taxon>Ruminantia</taxon>
        <taxon>Pecora</taxon>
        <taxon>Bovidae</taxon>
        <taxon>Caprinae</taxon>
        <taxon>Capra</taxon>
    </lineage>
</organism>
<dbReference type="AlphaFoldDB" id="A0A8C2RTL1"/>
<evidence type="ECO:0000313" key="1">
    <source>
        <dbReference type="Ensembl" id="ENSCHIP00010033614.1"/>
    </source>
</evidence>
<name>A0A8C2RTL1_CAPHI</name>